<organism evidence="1 2">
    <name type="scientific">Paraburkholderia xenovorans (strain LB400)</name>
    <dbReference type="NCBI Taxonomy" id="266265"/>
    <lineage>
        <taxon>Bacteria</taxon>
        <taxon>Pseudomonadati</taxon>
        <taxon>Pseudomonadota</taxon>
        <taxon>Betaproteobacteria</taxon>
        <taxon>Burkholderiales</taxon>
        <taxon>Burkholderiaceae</taxon>
        <taxon>Paraburkholderia</taxon>
    </lineage>
</organism>
<dbReference type="EMBL" id="CP000271">
    <property type="protein sequence ID" value="ABE34269.1"/>
    <property type="molecule type" value="Genomic_DNA"/>
</dbReference>
<dbReference type="AlphaFoldDB" id="Q13NS0"/>
<sequence length="49" mass="5436">MLELPLEEALTMIGRGEIVDGKTIMLLQYATLNLSGTQAEHGERSRFSD</sequence>
<protein>
    <submittedName>
        <fullName evidence="1">Uncharacterized protein</fullName>
    </submittedName>
</protein>
<dbReference type="KEGG" id="bxe:Bxe_B1697"/>
<evidence type="ECO:0000313" key="2">
    <source>
        <dbReference type="Proteomes" id="UP000001817"/>
    </source>
</evidence>
<name>Q13NS0_PARXL</name>
<reference evidence="1 2" key="1">
    <citation type="journal article" date="2006" name="Proc. Natl. Acad. Sci. U.S.A.">
        <title>Burkholderia xenovorans LB400 harbors a multi-replicon, 9.73-Mbp genome shaped for versatility.</title>
        <authorList>
            <person name="Chain P.S."/>
            <person name="Denef V.J."/>
            <person name="Konstantinidis K.T."/>
            <person name="Vergez L.M."/>
            <person name="Agullo L."/>
            <person name="Reyes V.L."/>
            <person name="Hauser L."/>
            <person name="Cordova M."/>
            <person name="Gomez L."/>
            <person name="Gonzalez M."/>
            <person name="Land M."/>
            <person name="Lao V."/>
            <person name="Larimer F."/>
            <person name="LiPuma J.J."/>
            <person name="Mahenthiralingam E."/>
            <person name="Malfatti S.A."/>
            <person name="Marx C.J."/>
            <person name="Parnell J.J."/>
            <person name="Ramette A."/>
            <person name="Richardson P."/>
            <person name="Seeger M."/>
            <person name="Smith D."/>
            <person name="Spilker T."/>
            <person name="Sul W.J."/>
            <person name="Tsoi T.V."/>
            <person name="Ulrich L.E."/>
            <person name="Zhulin I.B."/>
            <person name="Tiedje J.M."/>
        </authorList>
    </citation>
    <scope>NUCLEOTIDE SEQUENCE [LARGE SCALE GENOMIC DNA]</scope>
    <source>
        <strain evidence="1 2">LB400</strain>
    </source>
</reference>
<dbReference type="Proteomes" id="UP000001817">
    <property type="component" value="Chromosome 2"/>
</dbReference>
<proteinExistence type="predicted"/>
<keyword evidence="2" id="KW-1185">Reference proteome</keyword>
<gene>
    <name evidence="1" type="ORF">Bxe_B1697</name>
</gene>
<accession>Q13NS0</accession>
<evidence type="ECO:0000313" key="1">
    <source>
        <dbReference type="EMBL" id="ABE34269.1"/>
    </source>
</evidence>